<dbReference type="InterPro" id="IPR029045">
    <property type="entry name" value="ClpP/crotonase-like_dom_sf"/>
</dbReference>
<dbReference type="InterPro" id="IPR011042">
    <property type="entry name" value="6-blade_b-propeller_TolB-like"/>
</dbReference>
<evidence type="ECO:0000256" key="2">
    <source>
        <dbReference type="ARBA" id="ARBA00008524"/>
    </source>
</evidence>
<keyword evidence="9" id="KW-0732">Signal</keyword>
<keyword evidence="3 7" id="KW-0963">Cytoplasm</keyword>
<dbReference type="EC" id="3.4.21.-" evidence="7"/>
<dbReference type="Gene3D" id="3.30.750.44">
    <property type="match status" value="1"/>
</dbReference>
<comment type="caution">
    <text evidence="11">The sequence shown here is derived from an EMBL/GenBank/DDBJ whole genome shotgun (WGS) entry which is preliminary data.</text>
</comment>
<comment type="function">
    <text evidence="7">Degrades oligopeptides.</text>
</comment>
<feature type="active site" description="Charge relay system" evidence="8">
    <location>
        <position position="1008"/>
    </location>
</feature>
<protein>
    <recommendedName>
        <fullName evidence="7">Tricorn protease homolog</fullName>
        <ecNumber evidence="7">3.4.21.-</ecNumber>
    </recommendedName>
</protein>
<evidence type="ECO:0000256" key="5">
    <source>
        <dbReference type="ARBA" id="ARBA00022801"/>
    </source>
</evidence>
<dbReference type="OrthoDB" id="9758793at2"/>
<dbReference type="Gene3D" id="2.120.10.60">
    <property type="entry name" value="Tricorn protease N-terminal domain"/>
    <property type="match status" value="1"/>
</dbReference>
<dbReference type="Pfam" id="PF07676">
    <property type="entry name" value="PD40"/>
    <property type="match status" value="2"/>
</dbReference>
<evidence type="ECO:0000259" key="10">
    <source>
        <dbReference type="SMART" id="SM00245"/>
    </source>
</evidence>
<dbReference type="Gene3D" id="2.120.10.30">
    <property type="entry name" value="TolB, C-terminal domain"/>
    <property type="match status" value="1"/>
</dbReference>
<dbReference type="InterPro" id="IPR011044">
    <property type="entry name" value="Quino_amine_DH_bsu"/>
</dbReference>
<name>A0A2H9U122_9GAMM</name>
<dbReference type="SUPFAM" id="SSF50156">
    <property type="entry name" value="PDZ domain-like"/>
    <property type="match status" value="1"/>
</dbReference>
<dbReference type="PIRSF" id="PIRSF036421">
    <property type="entry name" value="Tricorn_protease"/>
    <property type="match status" value="1"/>
</dbReference>
<feature type="active site" description="Charge relay system" evidence="8">
    <location>
        <position position="730"/>
    </location>
</feature>
<evidence type="ECO:0000256" key="3">
    <source>
        <dbReference type="ARBA" id="ARBA00022490"/>
    </source>
</evidence>
<dbReference type="SUPFAM" id="SSF69304">
    <property type="entry name" value="Tricorn protease N-terminal domain"/>
    <property type="match status" value="1"/>
</dbReference>
<dbReference type="GO" id="GO:0005737">
    <property type="term" value="C:cytoplasm"/>
    <property type="evidence" value="ECO:0007669"/>
    <property type="project" value="UniProtKB-SubCell"/>
</dbReference>
<feature type="active site" description="Nucleophile" evidence="8">
    <location>
        <position position="950"/>
    </location>
</feature>
<dbReference type="InterPro" id="IPR005151">
    <property type="entry name" value="Tail-specific_protease"/>
</dbReference>
<dbReference type="InterPro" id="IPR011659">
    <property type="entry name" value="WD40"/>
</dbReference>
<reference evidence="11 12" key="1">
    <citation type="submission" date="2017-11" db="EMBL/GenBank/DDBJ databases">
        <title>Draft genome sequence of environmental isolate Aeromonas cavernicola sp. nov. MDC 2508.</title>
        <authorList>
            <person name="Colston S.M."/>
            <person name="Navarro A."/>
            <person name="Martinez-Murcia A.J."/>
            <person name="Graf J."/>
        </authorList>
    </citation>
    <scope>NUCLEOTIDE SEQUENCE [LARGE SCALE GENOMIC DNA]</scope>
    <source>
        <strain evidence="11 12">MDC 2508</strain>
    </source>
</reference>
<dbReference type="SUPFAM" id="SSF50969">
    <property type="entry name" value="YVTN repeat-like/Quinoprotein amine dehydrogenase"/>
    <property type="match status" value="1"/>
</dbReference>
<organism evidence="11 12">
    <name type="scientific">Aeromonas cavernicola</name>
    <dbReference type="NCBI Taxonomy" id="1006623"/>
    <lineage>
        <taxon>Bacteria</taxon>
        <taxon>Pseudomonadati</taxon>
        <taxon>Pseudomonadota</taxon>
        <taxon>Gammaproteobacteria</taxon>
        <taxon>Aeromonadales</taxon>
        <taxon>Aeromonadaceae</taxon>
        <taxon>Aeromonas</taxon>
    </lineage>
</organism>
<comment type="similarity">
    <text evidence="2 7">Belongs to the peptidase S41B family.</text>
</comment>
<dbReference type="Gene3D" id="3.90.226.10">
    <property type="entry name" value="2-enoyl-CoA Hydratase, Chain A, domain 1"/>
    <property type="match status" value="1"/>
</dbReference>
<dbReference type="InterPro" id="IPR012393">
    <property type="entry name" value="Tricorn_protease"/>
</dbReference>
<comment type="subcellular location">
    <subcellularLocation>
        <location evidence="1 7">Cytoplasm</location>
    </subcellularLocation>
</comment>
<feature type="signal peptide" evidence="9">
    <location>
        <begin position="1"/>
        <end position="18"/>
    </location>
</feature>
<evidence type="ECO:0000256" key="4">
    <source>
        <dbReference type="ARBA" id="ARBA00022670"/>
    </source>
</evidence>
<evidence type="ECO:0000256" key="1">
    <source>
        <dbReference type="ARBA" id="ARBA00004496"/>
    </source>
</evidence>
<feature type="chain" id="PRO_5014197213" description="Tricorn protease homolog" evidence="9">
    <location>
        <begin position="19"/>
        <end position="1049"/>
    </location>
</feature>
<dbReference type="Pfam" id="PF14684">
    <property type="entry name" value="Tricorn_C1"/>
    <property type="match status" value="1"/>
</dbReference>
<evidence type="ECO:0000256" key="6">
    <source>
        <dbReference type="ARBA" id="ARBA00022825"/>
    </source>
</evidence>
<dbReference type="PANTHER" id="PTHR43253:SF1">
    <property type="entry name" value="TRICORN PROTEASE HOMOLOG 2-RELATED"/>
    <property type="match status" value="1"/>
</dbReference>
<dbReference type="EMBL" id="PGGC01000180">
    <property type="protein sequence ID" value="PJG57700.1"/>
    <property type="molecule type" value="Genomic_DNA"/>
</dbReference>
<dbReference type="GO" id="GO:0006508">
    <property type="term" value="P:proteolysis"/>
    <property type="evidence" value="ECO:0007669"/>
    <property type="project" value="UniProtKB-UniRule"/>
</dbReference>
<sequence length="1049" mass="114895">MAYVLLLPFLLWLPPAVADDPRWLREPALSPDGKKVAFTWQGRIYLSNSEGGAATPLTGTDYLSQRPVWSPDGKLIAFAADLYGNDDVFVVPASGGKMVRLTRDSRSDIPHAFSDDSKRLLLSSQRPWDPQADHFIATEWKGSALHWVPVAGGAWQADQPLPVVMASPHGSKLAYQMPSVEQLFRKHQRSFAVSRLWLFDGKQHRQLTEDRIAASNPVWGNQGNSLFYLSERSGDFNVWRRDLGSGKEQQLTHYKGHPVRGLSASLRGDLVWSWLGELYRLDAGSTTPRKLNITPLAADSPDEQSKWLTQVDEAVVNEQGDELIVVSEGNLYAIDSQRERVRQLTHQLTEESSPLYADQGKTLIYLSEQAGHAALYRLTTSDPQHAFSAPGSLTERLLLAMPGKGISRPTLSPDGQQLAFVVDGQAVHLLNLATSQQRELIPASFNTRRHQVQMAFAPDSQHLAVSIQLDTAQQEIAVIDTRDPKARPTNVSLNGYYDFNPMWSNDGSVLYWESSKHGVLGADGEPVANSLLGIYSTRSAKADFLAERTPPKTGYSFDITSLAHREALTLVPQGGVLASKIVAGKLIYVVEVETPQGESDIRGYELDLRKGEIKLLFEGQPGSALVSLNQSGTTATLVKGGEVIRVPLDGSDPTSHPFALIQTAQWHSKIVAAFDQFARITRDEFYRDDMNGVDWDDYVATYRTLLPSINNIRDFSQLLGELTGELNVSHTWGGSPAPALPLADYTASLGGYWRDGQQGVELAALLTGGPLEQESDIGAGTRLLAVNGEAVATVTDLERLLNHQDGNRLSLSVQPVGSKEPQQIEVTAIDLEQESQLKLASWVVKRRDRVASLSQGRVGYVYVTAMNAQAYEDLVTEALGRLHNSEVLIVDVRFNKGGLLANTLVEFLTGNRTEQGMAIVSPRIGQGVTEATGRQWTKPSLIITNPDSYSEGSAFPTYYRALKIGPIVGEPVPGTGTEVYVYQSKLLPGLSQAIPAQGLRHPDGTFYENQELIPDVQVALTPNDMVAGRDPQLEAAVQTALTLLPPVTQ</sequence>
<dbReference type="Pfam" id="PF26549">
    <property type="entry name" value="Tricorn_N"/>
    <property type="match status" value="1"/>
</dbReference>
<dbReference type="InterPro" id="IPR036034">
    <property type="entry name" value="PDZ_sf"/>
</dbReference>
<feature type="domain" description="Tail specific protease" evidence="10">
    <location>
        <begin position="821"/>
        <end position="1019"/>
    </location>
</feature>
<keyword evidence="4 7" id="KW-0645">Protease</keyword>
<keyword evidence="12" id="KW-1185">Reference proteome</keyword>
<dbReference type="SMART" id="SM00245">
    <property type="entry name" value="TSPc"/>
    <property type="match status" value="1"/>
</dbReference>
<dbReference type="AlphaFoldDB" id="A0A2H9U122"/>
<accession>A0A2H9U122</accession>
<evidence type="ECO:0000256" key="7">
    <source>
        <dbReference type="PIRNR" id="PIRNR036421"/>
    </source>
</evidence>
<dbReference type="InterPro" id="IPR028204">
    <property type="entry name" value="Tricorn_C1"/>
</dbReference>
<dbReference type="CDD" id="cd07562">
    <property type="entry name" value="Peptidase_S41_TRI"/>
    <property type="match status" value="1"/>
</dbReference>
<dbReference type="Pfam" id="PF03572">
    <property type="entry name" value="Peptidase_S41"/>
    <property type="match status" value="1"/>
</dbReference>
<dbReference type="SUPFAM" id="SSF52096">
    <property type="entry name" value="ClpP/crotonase"/>
    <property type="match status" value="1"/>
</dbReference>
<dbReference type="GO" id="GO:0008236">
    <property type="term" value="F:serine-type peptidase activity"/>
    <property type="evidence" value="ECO:0007669"/>
    <property type="project" value="UniProtKB-UniRule"/>
</dbReference>
<dbReference type="RefSeq" id="WP_100295163.1">
    <property type="nucleotide sequence ID" value="NZ_PGGC01000180.1"/>
</dbReference>
<keyword evidence="6 7" id="KW-0720">Serine protease</keyword>
<dbReference type="Proteomes" id="UP000235861">
    <property type="component" value="Unassembled WGS sequence"/>
</dbReference>
<dbReference type="PANTHER" id="PTHR43253">
    <property type="entry name" value="TRICORN PROTEASE HOMOLOG 2-RELATED"/>
    <property type="match status" value="1"/>
</dbReference>
<evidence type="ECO:0000313" key="12">
    <source>
        <dbReference type="Proteomes" id="UP000235861"/>
    </source>
</evidence>
<proteinExistence type="inferred from homology"/>
<evidence type="ECO:0000256" key="8">
    <source>
        <dbReference type="PIRSR" id="PIRSR036421-1"/>
    </source>
</evidence>
<keyword evidence="5 7" id="KW-0378">Hydrolase</keyword>
<gene>
    <name evidence="11" type="ORF">CUC53_16640</name>
</gene>
<evidence type="ECO:0000256" key="9">
    <source>
        <dbReference type="SAM" id="SignalP"/>
    </source>
</evidence>
<evidence type="ECO:0000313" key="11">
    <source>
        <dbReference type="EMBL" id="PJG57700.1"/>
    </source>
</evidence>